<dbReference type="EMBL" id="NIRI02000042">
    <property type="protein sequence ID" value="KAG5448338.1"/>
    <property type="molecule type" value="Genomic_DNA"/>
</dbReference>
<feature type="non-terminal residue" evidence="1">
    <location>
        <position position="1"/>
    </location>
</feature>
<gene>
    <name evidence="1" type="ORF">CSKR_200729</name>
</gene>
<evidence type="ECO:0000313" key="2">
    <source>
        <dbReference type="Proteomes" id="UP000286415"/>
    </source>
</evidence>
<keyword evidence="2" id="KW-1185">Reference proteome</keyword>
<reference evidence="1 2" key="2">
    <citation type="journal article" date="2021" name="Genomics">
        <title>High-quality reference genome for Clonorchis sinensis.</title>
        <authorList>
            <person name="Young N.D."/>
            <person name="Stroehlein A.J."/>
            <person name="Kinkar L."/>
            <person name="Wang T."/>
            <person name="Sohn W.M."/>
            <person name="Chang B.C.H."/>
            <person name="Kaur P."/>
            <person name="Weisz D."/>
            <person name="Dudchenko O."/>
            <person name="Aiden E.L."/>
            <person name="Korhonen P.K."/>
            <person name="Gasser R.B."/>
        </authorList>
    </citation>
    <scope>NUCLEOTIDE SEQUENCE [LARGE SCALE GENOMIC DNA]</scope>
    <source>
        <strain evidence="1">Cs-k2</strain>
    </source>
</reference>
<evidence type="ECO:0000313" key="1">
    <source>
        <dbReference type="EMBL" id="KAG5448338.1"/>
    </source>
</evidence>
<reference evidence="1 2" key="1">
    <citation type="journal article" date="2018" name="Biotechnol. Adv.">
        <title>Improved genomic resources and new bioinformatic workflow for the carcinogenic parasite Clonorchis sinensis: Biotechnological implications.</title>
        <authorList>
            <person name="Wang D."/>
            <person name="Korhonen P.K."/>
            <person name="Gasser R.B."/>
            <person name="Young N.D."/>
        </authorList>
    </citation>
    <scope>NUCLEOTIDE SEQUENCE [LARGE SCALE GENOMIC DNA]</scope>
    <source>
        <strain evidence="1">Cs-k2</strain>
    </source>
</reference>
<organism evidence="1 2">
    <name type="scientific">Clonorchis sinensis</name>
    <name type="common">Chinese liver fluke</name>
    <dbReference type="NCBI Taxonomy" id="79923"/>
    <lineage>
        <taxon>Eukaryota</taxon>
        <taxon>Metazoa</taxon>
        <taxon>Spiralia</taxon>
        <taxon>Lophotrochozoa</taxon>
        <taxon>Platyhelminthes</taxon>
        <taxon>Trematoda</taxon>
        <taxon>Digenea</taxon>
        <taxon>Opisthorchiida</taxon>
        <taxon>Opisthorchiata</taxon>
        <taxon>Opisthorchiidae</taxon>
        <taxon>Clonorchis</taxon>
    </lineage>
</organism>
<proteinExistence type="predicted"/>
<accession>A0A8T1MHA6</accession>
<comment type="caution">
    <text evidence="1">The sequence shown here is derived from an EMBL/GenBank/DDBJ whole genome shotgun (WGS) entry which is preliminary data.</text>
</comment>
<name>A0A8T1MHA6_CLOSI</name>
<sequence>PGLAYPRLEFSKATIPLPTWHLGSRLTVRPVGNENKYGGTPHSKSILLTRGELEIPPGAELRDISCRILIYALPFIVFMCEHETVVCTCENSEQDPVTISSYQNALKQNSNCILVHNSHIHHDQRIVIDRSGGRAQLCSKQSQFTLQVTN</sequence>
<protein>
    <submittedName>
        <fullName evidence="1">Uncharacterized protein</fullName>
    </submittedName>
</protein>
<dbReference type="Proteomes" id="UP000286415">
    <property type="component" value="Unassembled WGS sequence"/>
</dbReference>
<dbReference type="AlphaFoldDB" id="A0A8T1MHA6"/>